<dbReference type="InterPro" id="IPR002109">
    <property type="entry name" value="Glutaredoxin"/>
</dbReference>
<protein>
    <submittedName>
        <fullName evidence="3">(wild Malaysian banana) hypothetical protein</fullName>
    </submittedName>
</protein>
<dbReference type="InterPro" id="IPR006869">
    <property type="entry name" value="DUF547"/>
</dbReference>
<dbReference type="Pfam" id="PF04784">
    <property type="entry name" value="DUF547"/>
    <property type="match status" value="1"/>
</dbReference>
<accession>A0A8D7FRI6</accession>
<dbReference type="GO" id="GO:0035556">
    <property type="term" value="P:intracellular signal transduction"/>
    <property type="evidence" value="ECO:0007669"/>
    <property type="project" value="InterPro"/>
</dbReference>
<feature type="domain" description="DEP" evidence="2">
    <location>
        <begin position="298"/>
        <end position="372"/>
    </location>
</feature>
<gene>
    <name evidence="3" type="ORF">GSMUA_23810.1</name>
</gene>
<dbReference type="Pfam" id="PF00462">
    <property type="entry name" value="Glutaredoxin"/>
    <property type="match status" value="1"/>
</dbReference>
<dbReference type="AlphaFoldDB" id="A0A8D7FRI6"/>
<reference evidence="3" key="1">
    <citation type="submission" date="2021-03" db="EMBL/GenBank/DDBJ databases">
        <authorList>
            <consortium name="Genoscope - CEA"/>
            <person name="William W."/>
        </authorList>
    </citation>
    <scope>NUCLEOTIDE SEQUENCE</scope>
    <source>
        <strain evidence="3">Doubled-haploid Pahang</strain>
    </source>
</reference>
<dbReference type="PROSITE" id="PS50186">
    <property type="entry name" value="DEP"/>
    <property type="match status" value="1"/>
</dbReference>
<dbReference type="InterPro" id="IPR036388">
    <property type="entry name" value="WH-like_DNA-bd_sf"/>
</dbReference>
<dbReference type="InterPro" id="IPR000591">
    <property type="entry name" value="DEP_dom"/>
</dbReference>
<feature type="region of interest" description="Disordered" evidence="1">
    <location>
        <begin position="63"/>
        <end position="93"/>
    </location>
</feature>
<proteinExistence type="predicted"/>
<sequence length="650" mass="73465">MGEQYARDAPLCSDPHTDPMERLQESAAHDHPPATALPAAGDVVVEGEKSAYQKEERLLCPLSHLPQPEAPPGLTKVRSTGPDDERRPIDRSVSLKSPAATIDVSTIGKYLRDRGSVFSAAIAKRISTLKEPPYDGGERDPAGSITEFHVSGLKVIVLHKGENVLEEAETDFREIKGRVSFFSRSGCRDCGAVRSFFRDRGIPYVEINVDVFQERDKELVERTGSPAVPAIFFNEKLLGGLVALNSLRNCGEFERRLREMAGGRCPEAAPPVPAYGFDDEEELRRERPDAMVAIVRVLRQRLPIQDRIIRMKLAKNCFSGGDMVEVIISHLDCGRKKAVEIGRELARKHFIHHVFRENDFEDGNNHFYRFLEHEPAIPRCFNFRGSTNDNEPKPAATVSQRLTKLMVAILEAYASDDRCHLDYGRIGASEEFRSRYVNLVKDLQRVDIFSLSADEKLAFFLNLYNAMVIHAVIRIGRPGEIDRKVFYCDFQYVVGGYPYSLSSIKNGILRSNRRQPYSLGKPFSARDKRLEVHASLALAKVNPLIHFGLCDGTRSSPTLRFFSAQGVEVELRHAAREFFLGGVEVDLEKRVVYLTKFMKWYSADFGQEKDILHWILNYMDVNRAGLLTHLLNDGGPINILYQNYDWCLNC</sequence>
<dbReference type="Gene3D" id="1.10.10.10">
    <property type="entry name" value="Winged helix-like DNA-binding domain superfamily/Winged helix DNA-binding domain"/>
    <property type="match status" value="1"/>
</dbReference>
<dbReference type="InterPro" id="IPR036390">
    <property type="entry name" value="WH_DNA-bd_sf"/>
</dbReference>
<dbReference type="Pfam" id="PF00610">
    <property type="entry name" value="DEP"/>
    <property type="match status" value="1"/>
</dbReference>
<dbReference type="Gene3D" id="3.40.30.10">
    <property type="entry name" value="Glutaredoxin"/>
    <property type="match status" value="1"/>
</dbReference>
<organism evidence="3">
    <name type="scientific">Musa acuminata subsp. malaccensis</name>
    <name type="common">Wild banana</name>
    <name type="synonym">Musa malaccensis</name>
    <dbReference type="NCBI Taxonomy" id="214687"/>
    <lineage>
        <taxon>Eukaryota</taxon>
        <taxon>Viridiplantae</taxon>
        <taxon>Streptophyta</taxon>
        <taxon>Embryophyta</taxon>
        <taxon>Tracheophyta</taxon>
        <taxon>Spermatophyta</taxon>
        <taxon>Magnoliopsida</taxon>
        <taxon>Liliopsida</taxon>
        <taxon>Zingiberales</taxon>
        <taxon>Musaceae</taxon>
        <taxon>Musa</taxon>
    </lineage>
</organism>
<dbReference type="InterPro" id="IPR036249">
    <property type="entry name" value="Thioredoxin-like_sf"/>
</dbReference>
<dbReference type="SMART" id="SM00049">
    <property type="entry name" value="DEP"/>
    <property type="match status" value="1"/>
</dbReference>
<evidence type="ECO:0000259" key="2">
    <source>
        <dbReference type="PROSITE" id="PS50186"/>
    </source>
</evidence>
<feature type="compositionally biased region" description="Basic and acidic residues" evidence="1">
    <location>
        <begin position="15"/>
        <end position="32"/>
    </location>
</feature>
<dbReference type="SUPFAM" id="SSF46785">
    <property type="entry name" value="Winged helix' DNA-binding domain"/>
    <property type="match status" value="1"/>
</dbReference>
<dbReference type="EMBL" id="HG996475">
    <property type="protein sequence ID" value="CAG1863247.1"/>
    <property type="molecule type" value="Genomic_DNA"/>
</dbReference>
<dbReference type="PANTHER" id="PTHR46361">
    <property type="entry name" value="ELECTRON CARRIER/ PROTEIN DISULFIDE OXIDOREDUCTASE"/>
    <property type="match status" value="1"/>
</dbReference>
<name>A0A8D7FRI6_MUSAM</name>
<evidence type="ECO:0000256" key="1">
    <source>
        <dbReference type="SAM" id="MobiDB-lite"/>
    </source>
</evidence>
<dbReference type="PANTHER" id="PTHR46361:SF1">
    <property type="entry name" value="F26K24.21 PROTEIN"/>
    <property type="match status" value="1"/>
</dbReference>
<dbReference type="PROSITE" id="PS51354">
    <property type="entry name" value="GLUTAREDOXIN_2"/>
    <property type="match status" value="1"/>
</dbReference>
<dbReference type="CDD" id="cd04371">
    <property type="entry name" value="DEP"/>
    <property type="match status" value="1"/>
</dbReference>
<evidence type="ECO:0000313" key="3">
    <source>
        <dbReference type="EMBL" id="CAG1863247.1"/>
    </source>
</evidence>
<feature type="region of interest" description="Disordered" evidence="1">
    <location>
        <begin position="1"/>
        <end position="42"/>
    </location>
</feature>
<dbReference type="SUPFAM" id="SSF52833">
    <property type="entry name" value="Thioredoxin-like"/>
    <property type="match status" value="1"/>
</dbReference>
<feature type="compositionally biased region" description="Basic and acidic residues" evidence="1">
    <location>
        <begin position="81"/>
        <end position="90"/>
    </location>
</feature>